<dbReference type="RefSeq" id="WP_055299758.1">
    <property type="nucleotide sequence ID" value="NZ_BLYK01000033.1"/>
</dbReference>
<dbReference type="AlphaFoldDB" id="A0A174JS81"/>
<evidence type="ECO:0000313" key="3">
    <source>
        <dbReference type="Proteomes" id="UP000095679"/>
    </source>
</evidence>
<sequence>MSLDLQQYHDQIQALRPMDDVFFEVLIQQPGVCEEMLRVLLDCPDLIVLDIHAQHSIRNLLKRVRYNEACVTTQATDPGTDFENIPTVYSLYISDFDIFKKGKTIYHIRKSVIETDQTVDDGTLEIYANTIVNDKSTIAEYLQLLKKTAIDNPKFPHLTEGVKYLKNERRGVEKMSGFLAELLEKEVQKEVKKELQKEVQKELQKELQKKCNEIAISKICKMIELGYSKEDILKLDYTNAEYDLALEKVSPKNVL</sequence>
<keyword evidence="1" id="KW-0175">Coiled coil</keyword>
<dbReference type="Proteomes" id="UP000095679">
    <property type="component" value="Unassembled WGS sequence"/>
</dbReference>
<dbReference type="EMBL" id="CYZL01000035">
    <property type="protein sequence ID" value="CUO99879.1"/>
    <property type="molecule type" value="Genomic_DNA"/>
</dbReference>
<accession>A0A174JS81</accession>
<organism evidence="2 3">
    <name type="scientific">Anaerobutyricum hallii</name>
    <dbReference type="NCBI Taxonomy" id="39488"/>
    <lineage>
        <taxon>Bacteria</taxon>
        <taxon>Bacillati</taxon>
        <taxon>Bacillota</taxon>
        <taxon>Clostridia</taxon>
        <taxon>Lachnospirales</taxon>
        <taxon>Lachnospiraceae</taxon>
        <taxon>Anaerobutyricum</taxon>
    </lineage>
</organism>
<proteinExistence type="predicted"/>
<evidence type="ECO:0000256" key="1">
    <source>
        <dbReference type="SAM" id="Coils"/>
    </source>
</evidence>
<protein>
    <recommendedName>
        <fullName evidence="4">PD-(D/E)XK nuclease family transposase</fullName>
    </recommendedName>
</protein>
<gene>
    <name evidence="2" type="ORF">ERS852450_02841</name>
</gene>
<evidence type="ECO:0000313" key="2">
    <source>
        <dbReference type="EMBL" id="CUO99879.1"/>
    </source>
</evidence>
<name>A0A174JS81_9FIRM</name>
<feature type="coiled-coil region" evidence="1">
    <location>
        <begin position="185"/>
        <end position="213"/>
    </location>
</feature>
<evidence type="ECO:0008006" key="4">
    <source>
        <dbReference type="Google" id="ProtNLM"/>
    </source>
</evidence>
<reference evidence="2 3" key="1">
    <citation type="submission" date="2015-09" db="EMBL/GenBank/DDBJ databases">
        <authorList>
            <consortium name="Pathogen Informatics"/>
        </authorList>
    </citation>
    <scope>NUCLEOTIDE SEQUENCE [LARGE SCALE GENOMIC DNA]</scope>
    <source>
        <strain evidence="2 3">2789STDY5834835</strain>
    </source>
</reference>